<feature type="transmembrane region" description="Helical" evidence="1">
    <location>
        <begin position="95"/>
        <end position="121"/>
    </location>
</feature>
<comment type="caution">
    <text evidence="2">The sequence shown here is derived from an EMBL/GenBank/DDBJ whole genome shotgun (WGS) entry which is preliminary data.</text>
</comment>
<dbReference type="Proteomes" id="UP000178622">
    <property type="component" value="Unassembled WGS sequence"/>
</dbReference>
<feature type="transmembrane region" description="Helical" evidence="1">
    <location>
        <begin position="127"/>
        <end position="152"/>
    </location>
</feature>
<dbReference type="OrthoDB" id="5198189at2"/>
<keyword evidence="1" id="KW-1133">Transmembrane helix</keyword>
<gene>
    <name evidence="2" type="ORF">BG261_03585</name>
</gene>
<protein>
    <recommendedName>
        <fullName evidence="4">ECF transporter S component</fullName>
    </recommendedName>
</protein>
<name>A0A1E8GN50_9LACT</name>
<keyword evidence="1" id="KW-0812">Transmembrane</keyword>
<dbReference type="Gene3D" id="1.10.1760.20">
    <property type="match status" value="1"/>
</dbReference>
<dbReference type="RefSeq" id="WP_070792186.1">
    <property type="nucleotide sequence ID" value="NZ_MKIR01000012.1"/>
</dbReference>
<dbReference type="STRING" id="1859473.BG261_03585"/>
<organism evidence="2 3">
    <name type="scientific">Floricoccus tropicus</name>
    <dbReference type="NCBI Taxonomy" id="1859473"/>
    <lineage>
        <taxon>Bacteria</taxon>
        <taxon>Bacillati</taxon>
        <taxon>Bacillota</taxon>
        <taxon>Bacilli</taxon>
        <taxon>Lactobacillales</taxon>
        <taxon>Streptococcaceae</taxon>
        <taxon>Floricoccus</taxon>
    </lineage>
</organism>
<accession>A0A1E8GN50</accession>
<sequence>MDVKKISRISILVAIAVVSRFAFAQFPNIKPITALFLVTVVFWGIYDSIIVMTLTMVITGIYMGMSIMVLFQVISFAVILIIWKFTYKYMSKIVYQMIIAGMLTMLYGFIISLFSACIFKASFWPFYLAGLGFDMMHAISTMIFYPLIYNIFERFKI</sequence>
<proteinExistence type="predicted"/>
<dbReference type="EMBL" id="MKIR01000012">
    <property type="protein sequence ID" value="OFI49675.1"/>
    <property type="molecule type" value="Genomic_DNA"/>
</dbReference>
<feature type="transmembrane region" description="Helical" evidence="1">
    <location>
        <begin position="35"/>
        <end position="55"/>
    </location>
</feature>
<feature type="transmembrane region" description="Helical" evidence="1">
    <location>
        <begin position="61"/>
        <end position="83"/>
    </location>
</feature>
<feature type="transmembrane region" description="Helical" evidence="1">
    <location>
        <begin position="6"/>
        <end position="23"/>
    </location>
</feature>
<evidence type="ECO:0008006" key="4">
    <source>
        <dbReference type="Google" id="ProtNLM"/>
    </source>
</evidence>
<keyword evidence="3" id="KW-1185">Reference proteome</keyword>
<evidence type="ECO:0000256" key="1">
    <source>
        <dbReference type="SAM" id="Phobius"/>
    </source>
</evidence>
<reference evidence="3" key="1">
    <citation type="submission" date="2016-09" db="EMBL/GenBank/DDBJ databases">
        <title>Draft genome sequence of a novel species of the family Streptococcaceae isolated from flowers.</title>
        <authorList>
            <person name="Chuah L.-O."/>
            <person name="Yap K.-P."/>
            <person name="Thong K.L."/>
            <person name="Liong M.T."/>
            <person name="Ahmad R."/>
            <person name="Rusul G."/>
        </authorList>
    </citation>
    <scope>NUCLEOTIDE SEQUENCE [LARGE SCALE GENOMIC DNA]</scope>
    <source>
        <strain evidence="3">DF1</strain>
    </source>
</reference>
<keyword evidence="1" id="KW-0472">Membrane</keyword>
<evidence type="ECO:0000313" key="3">
    <source>
        <dbReference type="Proteomes" id="UP000178622"/>
    </source>
</evidence>
<evidence type="ECO:0000313" key="2">
    <source>
        <dbReference type="EMBL" id="OFI49675.1"/>
    </source>
</evidence>
<dbReference type="AlphaFoldDB" id="A0A1E8GN50"/>